<protein>
    <submittedName>
        <fullName evidence="1">Uncharacterized protein</fullName>
    </submittedName>
</protein>
<dbReference type="RefSeq" id="XP_037153618.1">
    <property type="nucleotide sequence ID" value="XM_037300801.1"/>
</dbReference>
<dbReference type="EMBL" id="JACCJB010000008">
    <property type="protein sequence ID" value="KAF6224751.1"/>
    <property type="molecule type" value="Genomic_DNA"/>
</dbReference>
<dbReference type="Proteomes" id="UP000593566">
    <property type="component" value="Unassembled WGS sequence"/>
</dbReference>
<accession>A0A8H6FE49</accession>
<proteinExistence type="predicted"/>
<reference evidence="1 2" key="1">
    <citation type="journal article" date="2020" name="Genomics">
        <title>Complete, high-quality genomes from long-read metagenomic sequencing of two wolf lichen thalli reveals enigmatic genome architecture.</title>
        <authorList>
            <person name="McKenzie S.K."/>
            <person name="Walston R.F."/>
            <person name="Allen J.L."/>
        </authorList>
    </citation>
    <scope>NUCLEOTIDE SEQUENCE [LARGE SCALE GENOMIC DNA]</scope>
    <source>
        <strain evidence="1">WasteWater1</strain>
    </source>
</reference>
<evidence type="ECO:0000313" key="1">
    <source>
        <dbReference type="EMBL" id="KAF6224751.1"/>
    </source>
</evidence>
<dbReference type="GeneID" id="59338337"/>
<organism evidence="1 2">
    <name type="scientific">Letharia lupina</name>
    <dbReference type="NCBI Taxonomy" id="560253"/>
    <lineage>
        <taxon>Eukaryota</taxon>
        <taxon>Fungi</taxon>
        <taxon>Dikarya</taxon>
        <taxon>Ascomycota</taxon>
        <taxon>Pezizomycotina</taxon>
        <taxon>Lecanoromycetes</taxon>
        <taxon>OSLEUM clade</taxon>
        <taxon>Lecanoromycetidae</taxon>
        <taxon>Lecanorales</taxon>
        <taxon>Lecanorineae</taxon>
        <taxon>Parmeliaceae</taxon>
        <taxon>Letharia</taxon>
    </lineage>
</organism>
<comment type="caution">
    <text evidence="1">The sequence shown here is derived from an EMBL/GenBank/DDBJ whole genome shotgun (WGS) entry which is preliminary data.</text>
</comment>
<dbReference type="AlphaFoldDB" id="A0A8H6FE49"/>
<keyword evidence="2" id="KW-1185">Reference proteome</keyword>
<name>A0A8H6FE49_9LECA</name>
<sequence>MELQVATLGFLPNLNSPTAPSTFSQVNGGGVFITAAPQGCFFDTLYHAVSFASLSCFDRVLEKDVFLTFGQIHEDITEAVFGLGPPTRVLLMQLQKRKGTLIAKRSFLHQIRRIAFSGIGELLAHLDSSKGLRISDHSCIRYGKQEIQPSHHDDIIELHNAPHKKPKVDGARALANELTNLAELIIYSWSFPGSHYSFWFVDRSSPSDVDPSKASIALGEDLVFKTLMVIMSRIFERQLSLRYKAVETAVRLRRTCDHFNTALTAIQRVENRLGTKKKPDGEAVELDKAKTLRKILGVLMGIYDVMRFTFNRSAFVHRHLPPSNRRRHCKISICEQSGYRIPCEGRSNYVSTFRSKSGIVLVIVAAKIFTSRLAELTKLIDFSIRKIMQLRVFYAHSVNRCKNVNAEPLFMENRHLLKCIKDGSAKPGQERFLVLTTPVCYDKYVQGILKSGWVHNFSAGQIYVDEFHETKSDDAPSYGGAISADEPGFGKVCILVSFQVPDSIL</sequence>
<gene>
    <name evidence="1" type="ORF">HO133_009945</name>
</gene>
<evidence type="ECO:0000313" key="2">
    <source>
        <dbReference type="Proteomes" id="UP000593566"/>
    </source>
</evidence>